<accession>A0A3M7QFN4</accession>
<dbReference type="EMBL" id="REGN01006307">
    <property type="protein sequence ID" value="RNA10089.1"/>
    <property type="molecule type" value="Genomic_DNA"/>
</dbReference>
<evidence type="ECO:0000313" key="2">
    <source>
        <dbReference type="Proteomes" id="UP000276133"/>
    </source>
</evidence>
<name>A0A3M7QFN4_BRAPC</name>
<evidence type="ECO:0000313" key="1">
    <source>
        <dbReference type="EMBL" id="RNA10089.1"/>
    </source>
</evidence>
<organism evidence="1 2">
    <name type="scientific">Brachionus plicatilis</name>
    <name type="common">Marine rotifer</name>
    <name type="synonym">Brachionus muelleri</name>
    <dbReference type="NCBI Taxonomy" id="10195"/>
    <lineage>
        <taxon>Eukaryota</taxon>
        <taxon>Metazoa</taxon>
        <taxon>Spiralia</taxon>
        <taxon>Gnathifera</taxon>
        <taxon>Rotifera</taxon>
        <taxon>Eurotatoria</taxon>
        <taxon>Monogononta</taxon>
        <taxon>Pseudotrocha</taxon>
        <taxon>Ploima</taxon>
        <taxon>Brachionidae</taxon>
        <taxon>Brachionus</taxon>
    </lineage>
</organism>
<dbReference type="AlphaFoldDB" id="A0A3M7QFN4"/>
<dbReference type="Proteomes" id="UP000276133">
    <property type="component" value="Unassembled WGS sequence"/>
</dbReference>
<gene>
    <name evidence="1" type="ORF">BpHYR1_014500</name>
</gene>
<comment type="caution">
    <text evidence="1">The sequence shown here is derived from an EMBL/GenBank/DDBJ whole genome shotgun (WGS) entry which is preliminary data.</text>
</comment>
<keyword evidence="2" id="KW-1185">Reference proteome</keyword>
<reference evidence="1 2" key="1">
    <citation type="journal article" date="2018" name="Sci. Rep.">
        <title>Genomic signatures of local adaptation to the degree of environmental predictability in rotifers.</title>
        <authorList>
            <person name="Franch-Gras L."/>
            <person name="Hahn C."/>
            <person name="Garcia-Roger E.M."/>
            <person name="Carmona M.J."/>
            <person name="Serra M."/>
            <person name="Gomez A."/>
        </authorList>
    </citation>
    <scope>NUCLEOTIDE SEQUENCE [LARGE SCALE GENOMIC DNA]</scope>
    <source>
        <strain evidence="1">HYR1</strain>
    </source>
</reference>
<proteinExistence type="predicted"/>
<protein>
    <submittedName>
        <fullName evidence="1">Uncharacterized protein</fullName>
    </submittedName>
</protein>
<sequence>MKNKQCTKTNISFFFLSLAFFQKKDIAKVHFQFFDYSIEPIDVVQLDCHLKKYISQSVSTFVYLSEQTTFFYADFSTNKYLRLLKLKLLIRFKRLYLKKLLYRD</sequence>